<comment type="subcellular location">
    <subcellularLocation>
        <location evidence="1 6">Secreted</location>
    </subcellularLocation>
</comment>
<feature type="chain" id="PRO_5003981872" description="Evasin" evidence="7">
    <location>
        <begin position="17"/>
        <end position="108"/>
    </location>
</feature>
<comment type="function">
    <text evidence="6">Salivary chemokine-binding protein which binds to host chemokines.</text>
</comment>
<dbReference type="EMBL" id="GACK01004196">
    <property type="protein sequence ID" value="JAA60838.1"/>
    <property type="molecule type" value="mRNA"/>
</dbReference>
<protein>
    <recommendedName>
        <fullName evidence="6">Evasin</fullName>
    </recommendedName>
</protein>
<dbReference type="GO" id="GO:0005576">
    <property type="term" value="C:extracellular region"/>
    <property type="evidence" value="ECO:0007669"/>
    <property type="project" value="UniProtKB-SubCell"/>
</dbReference>
<evidence type="ECO:0000256" key="6">
    <source>
        <dbReference type="RuleBase" id="RU369006"/>
    </source>
</evidence>
<evidence type="ECO:0000313" key="8">
    <source>
        <dbReference type="EMBL" id="JAA60838.1"/>
    </source>
</evidence>
<accession>L7MC89</accession>
<evidence type="ECO:0000256" key="4">
    <source>
        <dbReference type="ARBA" id="ARBA00023157"/>
    </source>
</evidence>
<dbReference type="GO" id="GO:0019957">
    <property type="term" value="F:C-C chemokine binding"/>
    <property type="evidence" value="ECO:0007669"/>
    <property type="project" value="InterPro"/>
</dbReference>
<keyword evidence="4 6" id="KW-1015">Disulfide bond</keyword>
<evidence type="ECO:0000256" key="1">
    <source>
        <dbReference type="ARBA" id="ARBA00004613"/>
    </source>
</evidence>
<evidence type="ECO:0000256" key="5">
    <source>
        <dbReference type="ARBA" id="ARBA00023180"/>
    </source>
</evidence>
<sequence length="108" mass="12278">MVRLFFWMAFFPFACCNIHPYHEVPEGGIKCVQHDLRTPAGRVTVGCVEVCNAPSHIKVIPHKPPDCVTVAHDAWQYMKPRVNYTCELGACESDTCKPYELLIGCWRP</sequence>
<dbReference type="InterPro" id="IPR045797">
    <property type="entry name" value="EVA_Class_A"/>
</dbReference>
<dbReference type="Gene3D" id="2.30.130.100">
    <property type="match status" value="1"/>
</dbReference>
<reference evidence="8" key="2">
    <citation type="journal article" date="2015" name="J. Proteomics">
        <title>Sexual differences in the sialomes of the zebra tick, Rhipicephalus pulchellus.</title>
        <authorList>
            <person name="Tan A.W."/>
            <person name="Francischetti I.M."/>
            <person name="Slovak M."/>
            <person name="Kini R.M."/>
            <person name="Ribeiro J.M."/>
        </authorList>
    </citation>
    <scope>NUCLEOTIDE SEQUENCE</scope>
    <source>
        <tissue evidence="8">Salivary gland</tissue>
    </source>
</reference>
<evidence type="ECO:0000256" key="2">
    <source>
        <dbReference type="ARBA" id="ARBA00022525"/>
    </source>
</evidence>
<name>L7MC89_RHIPC</name>
<organism evidence="8">
    <name type="scientific">Rhipicephalus pulchellus</name>
    <name type="common">Yellow backed tick</name>
    <name type="synonym">Dermacentor pulchellus</name>
    <dbReference type="NCBI Taxonomy" id="72859"/>
    <lineage>
        <taxon>Eukaryota</taxon>
        <taxon>Metazoa</taxon>
        <taxon>Ecdysozoa</taxon>
        <taxon>Arthropoda</taxon>
        <taxon>Chelicerata</taxon>
        <taxon>Arachnida</taxon>
        <taxon>Acari</taxon>
        <taxon>Parasitiformes</taxon>
        <taxon>Ixodida</taxon>
        <taxon>Ixodoidea</taxon>
        <taxon>Ixodidae</taxon>
        <taxon>Rhipicephalinae</taxon>
        <taxon>Rhipicephalus</taxon>
        <taxon>Rhipicephalus</taxon>
    </lineage>
</organism>
<dbReference type="Pfam" id="PF19429">
    <property type="entry name" value="EVA_Class_A"/>
    <property type="match status" value="1"/>
</dbReference>
<keyword evidence="5 6" id="KW-0325">Glycoprotein</keyword>
<keyword evidence="3 6" id="KW-0732">Signal</keyword>
<dbReference type="AlphaFoldDB" id="L7MC89"/>
<reference evidence="8" key="1">
    <citation type="submission" date="2012-11" db="EMBL/GenBank/DDBJ databases">
        <authorList>
            <person name="Lucero-Rivera Y.E."/>
            <person name="Tovar-Ramirez D."/>
        </authorList>
    </citation>
    <scope>NUCLEOTIDE SEQUENCE</scope>
    <source>
        <tissue evidence="8">Salivary gland</tissue>
    </source>
</reference>
<proteinExistence type="evidence at transcript level"/>
<keyword evidence="2 6" id="KW-0964">Secreted</keyword>
<evidence type="ECO:0000256" key="3">
    <source>
        <dbReference type="ARBA" id="ARBA00022729"/>
    </source>
</evidence>
<feature type="signal peptide" evidence="7">
    <location>
        <begin position="1"/>
        <end position="16"/>
    </location>
</feature>
<evidence type="ECO:0000256" key="7">
    <source>
        <dbReference type="SAM" id="SignalP"/>
    </source>
</evidence>